<keyword evidence="2" id="KW-0805">Transcription regulation</keyword>
<dbReference type="Pfam" id="PF00532">
    <property type="entry name" value="Peripla_BP_1"/>
    <property type="match status" value="1"/>
</dbReference>
<dbReference type="AlphaFoldDB" id="A0A7H4MVR6"/>
<dbReference type="Pfam" id="PF00356">
    <property type="entry name" value="LacI"/>
    <property type="match status" value="1"/>
</dbReference>
<dbReference type="CDD" id="cd01392">
    <property type="entry name" value="HTH_LacI"/>
    <property type="match status" value="1"/>
</dbReference>
<sequence length="344" mass="38485">MFFIRNVKTEYERPKRQKATASDVALLAGVSKWTVSRAFTPGASIQPKTREEVMKAANILGYRPNLLARSLTQKKTHIIGVAVDELRNPNMVLLLNEVTRQLQNRGYMALVINVTDEENTRTAMALAYQLQVDGILFMTTVLTPELIAIATEIHRVPLVQIGRNTDHPEIQVVNIDGWIAGKQLAELLLAQGHRTFGYMKGPDTASHHLMRMEGYEAALEQAGCRLDTLLVAGQYLRTRGYAAMSDYLDATSAGERVDALFCENDILAIGALQALRERDLTMGIVGFDNIDEAAAPEWQLTTYDQRRERLVEEALNRLIDVTEGPSATWRTGEPIVRQSHRRQG</sequence>
<dbReference type="PANTHER" id="PTHR30146">
    <property type="entry name" value="LACI-RELATED TRANSCRIPTIONAL REPRESSOR"/>
    <property type="match status" value="1"/>
</dbReference>
<evidence type="ECO:0000256" key="2">
    <source>
        <dbReference type="ARBA" id="ARBA00023015"/>
    </source>
</evidence>
<dbReference type="InterPro" id="IPR010982">
    <property type="entry name" value="Lambda_DNA-bd_dom_sf"/>
</dbReference>
<keyword evidence="3" id="KW-0238">DNA-binding</keyword>
<dbReference type="Gene3D" id="1.10.260.40">
    <property type="entry name" value="lambda repressor-like DNA-binding domains"/>
    <property type="match status" value="1"/>
</dbReference>
<evidence type="ECO:0000313" key="7">
    <source>
        <dbReference type="Proteomes" id="UP000255050"/>
    </source>
</evidence>
<protein>
    <submittedName>
        <fullName evidence="6">Transcriptional regulator</fullName>
    </submittedName>
</protein>
<gene>
    <name evidence="6" type="primary">cytR_6</name>
    <name evidence="6" type="ORF">NCTC11694_06779</name>
</gene>
<reference evidence="6 7" key="1">
    <citation type="submission" date="2018-06" db="EMBL/GenBank/DDBJ databases">
        <authorList>
            <consortium name="Pathogen Informatics"/>
            <person name="Doyle S."/>
        </authorList>
    </citation>
    <scope>NUCLEOTIDE SEQUENCE [LARGE SCALE GENOMIC DNA]</scope>
    <source>
        <strain evidence="6 7">NCTC11694</strain>
    </source>
</reference>
<evidence type="ECO:0000256" key="4">
    <source>
        <dbReference type="ARBA" id="ARBA00023163"/>
    </source>
</evidence>
<comment type="caution">
    <text evidence="6">The sequence shown here is derived from an EMBL/GenBank/DDBJ whole genome shotgun (WGS) entry which is preliminary data.</text>
</comment>
<dbReference type="EMBL" id="UGJR01000006">
    <property type="protein sequence ID" value="STT07179.1"/>
    <property type="molecule type" value="Genomic_DNA"/>
</dbReference>
<dbReference type="InterPro" id="IPR000843">
    <property type="entry name" value="HTH_LacI"/>
</dbReference>
<keyword evidence="4" id="KW-0804">Transcription</keyword>
<evidence type="ECO:0000256" key="1">
    <source>
        <dbReference type="ARBA" id="ARBA00022491"/>
    </source>
</evidence>
<feature type="domain" description="HTH lacI-type" evidence="5">
    <location>
        <begin position="19"/>
        <end position="73"/>
    </location>
</feature>
<accession>A0A7H4MVR6</accession>
<evidence type="ECO:0000259" key="5">
    <source>
        <dbReference type="PROSITE" id="PS50932"/>
    </source>
</evidence>
<dbReference type="SMART" id="SM00354">
    <property type="entry name" value="HTH_LACI"/>
    <property type="match status" value="1"/>
</dbReference>
<dbReference type="Gene3D" id="3.40.50.2300">
    <property type="match status" value="2"/>
</dbReference>
<dbReference type="PANTHER" id="PTHR30146:SF148">
    <property type="entry name" value="HTH-TYPE TRANSCRIPTIONAL REPRESSOR PURR-RELATED"/>
    <property type="match status" value="1"/>
</dbReference>
<proteinExistence type="predicted"/>
<evidence type="ECO:0000313" key="6">
    <source>
        <dbReference type="EMBL" id="STT07179.1"/>
    </source>
</evidence>
<dbReference type="SUPFAM" id="SSF47413">
    <property type="entry name" value="lambda repressor-like DNA-binding domains"/>
    <property type="match status" value="1"/>
</dbReference>
<dbReference type="CDD" id="cd06278">
    <property type="entry name" value="PBP1_LacI-like"/>
    <property type="match status" value="1"/>
</dbReference>
<dbReference type="InterPro" id="IPR028082">
    <property type="entry name" value="Peripla_BP_I"/>
</dbReference>
<dbReference type="InterPro" id="IPR001761">
    <property type="entry name" value="Peripla_BP/Lac1_sug-bd_dom"/>
</dbReference>
<organism evidence="6 7">
    <name type="scientific">Klebsiella michiganensis</name>
    <dbReference type="NCBI Taxonomy" id="1134687"/>
    <lineage>
        <taxon>Bacteria</taxon>
        <taxon>Pseudomonadati</taxon>
        <taxon>Pseudomonadota</taxon>
        <taxon>Gammaproteobacteria</taxon>
        <taxon>Enterobacterales</taxon>
        <taxon>Enterobacteriaceae</taxon>
        <taxon>Klebsiella/Raoultella group</taxon>
        <taxon>Klebsiella</taxon>
    </lineage>
</organism>
<dbReference type="SUPFAM" id="SSF53822">
    <property type="entry name" value="Periplasmic binding protein-like I"/>
    <property type="match status" value="1"/>
</dbReference>
<dbReference type="PROSITE" id="PS50932">
    <property type="entry name" value="HTH_LACI_2"/>
    <property type="match status" value="1"/>
</dbReference>
<dbReference type="GO" id="GO:0003700">
    <property type="term" value="F:DNA-binding transcription factor activity"/>
    <property type="evidence" value="ECO:0007669"/>
    <property type="project" value="TreeGrafter"/>
</dbReference>
<name>A0A7H4MVR6_9ENTR</name>
<dbReference type="Proteomes" id="UP000255050">
    <property type="component" value="Unassembled WGS sequence"/>
</dbReference>
<evidence type="ECO:0000256" key="3">
    <source>
        <dbReference type="ARBA" id="ARBA00023125"/>
    </source>
</evidence>
<keyword evidence="1" id="KW-0678">Repressor</keyword>
<dbReference type="GO" id="GO:0000976">
    <property type="term" value="F:transcription cis-regulatory region binding"/>
    <property type="evidence" value="ECO:0007669"/>
    <property type="project" value="TreeGrafter"/>
</dbReference>